<dbReference type="InterPro" id="IPR007422">
    <property type="entry name" value="Peptidase_Prp"/>
</dbReference>
<name>A0ABN5VAT0_9ACTN</name>
<dbReference type="SUPFAM" id="SSF118010">
    <property type="entry name" value="TM1457-like"/>
    <property type="match status" value="1"/>
</dbReference>
<evidence type="ECO:0000313" key="7">
    <source>
        <dbReference type="EMBL" id="BBC30003.1"/>
    </source>
</evidence>
<dbReference type="Gene3D" id="3.30.70.1490">
    <property type="entry name" value="Cysteine protease Prp"/>
    <property type="match status" value="1"/>
</dbReference>
<evidence type="ECO:0000313" key="8">
    <source>
        <dbReference type="Proteomes" id="UP001321542"/>
    </source>
</evidence>
<keyword evidence="2" id="KW-0645">Protease</keyword>
<evidence type="ECO:0000256" key="5">
    <source>
        <dbReference type="ARBA" id="ARBA00044503"/>
    </source>
</evidence>
<evidence type="ECO:0000256" key="4">
    <source>
        <dbReference type="ARBA" id="ARBA00022807"/>
    </source>
</evidence>
<keyword evidence="3" id="KW-0378">Hydrolase</keyword>
<evidence type="ECO:0000256" key="2">
    <source>
        <dbReference type="ARBA" id="ARBA00022670"/>
    </source>
</evidence>
<reference evidence="7 8" key="1">
    <citation type="journal article" date="2010" name="ChemBioChem">
        <title>Cloning and characterization of the biosynthetic gene cluster of 16-membered macrolide antibiotic FD-891: involvement of a dual functional cytochrome P450 monooxygenase catalyzing epoxidation and hydroxylation.</title>
        <authorList>
            <person name="Kudo F."/>
            <person name="Motegi A."/>
            <person name="Mizoue K."/>
            <person name="Eguchi T."/>
        </authorList>
    </citation>
    <scope>NUCLEOTIDE SEQUENCE [LARGE SCALE GENOMIC DNA]</scope>
    <source>
        <strain evidence="7 8">A-8890</strain>
    </source>
</reference>
<dbReference type="Pfam" id="PF04327">
    <property type="entry name" value="Peptidase_Prp"/>
    <property type="match status" value="1"/>
</dbReference>
<comment type="similarity">
    <text evidence="5">Belongs to the Prp family.</text>
</comment>
<gene>
    <name evidence="7" type="ORF">SGFS_012970</name>
</gene>
<evidence type="ECO:0000256" key="3">
    <source>
        <dbReference type="ARBA" id="ARBA00022801"/>
    </source>
</evidence>
<dbReference type="RefSeq" id="WP_286248294.1">
    <property type="nucleotide sequence ID" value="NZ_AP018448.1"/>
</dbReference>
<keyword evidence="1" id="KW-0690">Ribosome biogenesis</keyword>
<keyword evidence="4" id="KW-0788">Thiol protease</keyword>
<protein>
    <recommendedName>
        <fullName evidence="6">Ribosomal processing cysteine protease Prp</fullName>
    </recommendedName>
</protein>
<sequence>MIRIRARLGEGRTSIEVDGHEGHVEDGRVCAAITAITQTALLGLEQYAQQFPDLVSVEITEENS</sequence>
<proteinExistence type="inferred from homology"/>
<keyword evidence="8" id="KW-1185">Reference proteome</keyword>
<organism evidence="7 8">
    <name type="scientific">Streptomyces graminofaciens</name>
    <dbReference type="NCBI Taxonomy" id="68212"/>
    <lineage>
        <taxon>Bacteria</taxon>
        <taxon>Bacillati</taxon>
        <taxon>Actinomycetota</taxon>
        <taxon>Actinomycetes</taxon>
        <taxon>Kitasatosporales</taxon>
        <taxon>Streptomycetaceae</taxon>
        <taxon>Streptomyces</taxon>
    </lineage>
</organism>
<evidence type="ECO:0000256" key="6">
    <source>
        <dbReference type="ARBA" id="ARBA00044538"/>
    </source>
</evidence>
<dbReference type="EMBL" id="AP018448">
    <property type="protein sequence ID" value="BBC30003.1"/>
    <property type="molecule type" value="Genomic_DNA"/>
</dbReference>
<reference evidence="7 8" key="2">
    <citation type="journal article" date="2023" name="ChemBioChem">
        <title>Acyltransferase Domain Exchange between Two Independent Type I Polyketide Synthases in the Same Producer Strain of Macrolide Antibiotics.</title>
        <authorList>
            <person name="Kudo F."/>
            <person name="Kishikawa K."/>
            <person name="Tsuboi K."/>
            <person name="Kido T."/>
            <person name="Usui T."/>
            <person name="Hashimoto J."/>
            <person name="Shin-Ya K."/>
            <person name="Miyanaga A."/>
            <person name="Eguchi T."/>
        </authorList>
    </citation>
    <scope>NUCLEOTIDE SEQUENCE [LARGE SCALE GENOMIC DNA]</scope>
    <source>
        <strain evidence="7 8">A-8890</strain>
    </source>
</reference>
<dbReference type="Proteomes" id="UP001321542">
    <property type="component" value="Chromosome"/>
</dbReference>
<accession>A0ABN5VAT0</accession>
<evidence type="ECO:0000256" key="1">
    <source>
        <dbReference type="ARBA" id="ARBA00022517"/>
    </source>
</evidence>
<dbReference type="InterPro" id="IPR036764">
    <property type="entry name" value="Peptidase_Prp_sf"/>
</dbReference>